<feature type="transmembrane region" description="Helical" evidence="6">
    <location>
        <begin position="453"/>
        <end position="472"/>
    </location>
</feature>
<keyword evidence="4 6" id="KW-0472">Membrane</keyword>
<evidence type="ECO:0000259" key="7">
    <source>
        <dbReference type="PROSITE" id="PS50850"/>
    </source>
</evidence>
<feature type="transmembrane region" description="Helical" evidence="6">
    <location>
        <begin position="205"/>
        <end position="224"/>
    </location>
</feature>
<sequence>MGDQQERQPLLNDTANGNNANGKPYHVSFEDGVEGQNPLEWSKKYKWFSVALLCGFAAIVTYTCIGIVPVADEVVTELAGHPDREATVLFVTIWELGEATGPLFIAPLSEIFGRFVVYNVANCLFIAGVAVTALSQNLGLLIFARFATGCAVAANVLNPAIIGDIFPSESRGAAMSAVMLAPLIGGALGPTISGSLAEATGWREIMWLCVGIAGVIEVLFLVLFRETYAPTLLHRIAKKKRQETGDDSWTTPEAEEGAGSTRTLLRSMTRPARIVWSSSLLQLMSLWGGLVFSFFYVNSTSLPDILKVVYGFSPSKRGLSYLAWTLGSCIGLTACNRLMDPIYNRLTKRRNDFYPEGRLPLCIFGAFLLPLAVGLYGGTAGNHMPVFVFLSTVTLLCIAVVTSIVPLMTFITDAFGRYSASALTATLIIRCLMGAFLPLTVPPLSEKVGYGPAFLVLAGVCLLLAPIPLLVMRYGPSWRQKSSFSEDS</sequence>
<organism evidence="8 9">
    <name type="scientific">Neohortaea acidophila</name>
    <dbReference type="NCBI Taxonomy" id="245834"/>
    <lineage>
        <taxon>Eukaryota</taxon>
        <taxon>Fungi</taxon>
        <taxon>Dikarya</taxon>
        <taxon>Ascomycota</taxon>
        <taxon>Pezizomycotina</taxon>
        <taxon>Dothideomycetes</taxon>
        <taxon>Dothideomycetidae</taxon>
        <taxon>Mycosphaerellales</taxon>
        <taxon>Teratosphaeriaceae</taxon>
        <taxon>Neohortaea</taxon>
    </lineage>
</organism>
<keyword evidence="9" id="KW-1185">Reference proteome</keyword>
<keyword evidence="2 6" id="KW-0812">Transmembrane</keyword>
<dbReference type="InterPro" id="IPR036259">
    <property type="entry name" value="MFS_trans_sf"/>
</dbReference>
<feature type="transmembrane region" description="Helical" evidence="6">
    <location>
        <begin position="47"/>
        <end position="68"/>
    </location>
</feature>
<feature type="transmembrane region" description="Helical" evidence="6">
    <location>
        <begin position="88"/>
        <end position="108"/>
    </location>
</feature>
<dbReference type="Pfam" id="PF07690">
    <property type="entry name" value="MFS_1"/>
    <property type="match status" value="1"/>
</dbReference>
<name>A0A6A6PHH4_9PEZI</name>
<gene>
    <name evidence="8" type="ORF">BDY17DRAFT_256951</name>
</gene>
<dbReference type="PANTHER" id="PTHR23502:SF163">
    <property type="entry name" value="MAJOR FACILITATOR SUPERFAMILY (MFS) PROFILE DOMAIN-CONTAINING PROTEIN"/>
    <property type="match status" value="1"/>
</dbReference>
<feature type="transmembrane region" description="Helical" evidence="6">
    <location>
        <begin position="384"/>
        <end position="408"/>
    </location>
</feature>
<feature type="transmembrane region" description="Helical" evidence="6">
    <location>
        <begin position="274"/>
        <end position="298"/>
    </location>
</feature>
<evidence type="ECO:0000256" key="5">
    <source>
        <dbReference type="SAM" id="MobiDB-lite"/>
    </source>
</evidence>
<dbReference type="GO" id="GO:0022857">
    <property type="term" value="F:transmembrane transporter activity"/>
    <property type="evidence" value="ECO:0007669"/>
    <property type="project" value="InterPro"/>
</dbReference>
<feature type="domain" description="Major facilitator superfamily (MFS) profile" evidence="7">
    <location>
        <begin position="50"/>
        <end position="476"/>
    </location>
</feature>
<dbReference type="Gene3D" id="1.20.1250.20">
    <property type="entry name" value="MFS general substrate transporter like domains"/>
    <property type="match status" value="1"/>
</dbReference>
<evidence type="ECO:0000313" key="8">
    <source>
        <dbReference type="EMBL" id="KAF2479365.1"/>
    </source>
</evidence>
<proteinExistence type="predicted"/>
<dbReference type="PANTHER" id="PTHR23502">
    <property type="entry name" value="MAJOR FACILITATOR SUPERFAMILY"/>
    <property type="match status" value="1"/>
</dbReference>
<dbReference type="InterPro" id="IPR020846">
    <property type="entry name" value="MFS_dom"/>
</dbReference>
<feature type="compositionally biased region" description="Polar residues" evidence="5">
    <location>
        <begin position="11"/>
        <end position="21"/>
    </location>
</feature>
<dbReference type="Proteomes" id="UP000799767">
    <property type="component" value="Unassembled WGS sequence"/>
</dbReference>
<dbReference type="AlphaFoldDB" id="A0A6A6PHH4"/>
<dbReference type="InterPro" id="IPR011701">
    <property type="entry name" value="MFS"/>
</dbReference>
<evidence type="ECO:0000256" key="1">
    <source>
        <dbReference type="ARBA" id="ARBA00004141"/>
    </source>
</evidence>
<evidence type="ECO:0000256" key="4">
    <source>
        <dbReference type="ARBA" id="ARBA00023136"/>
    </source>
</evidence>
<feature type="transmembrane region" description="Helical" evidence="6">
    <location>
        <begin position="318"/>
        <end position="339"/>
    </location>
</feature>
<feature type="transmembrane region" description="Helical" evidence="6">
    <location>
        <begin position="173"/>
        <end position="193"/>
    </location>
</feature>
<evidence type="ECO:0000256" key="3">
    <source>
        <dbReference type="ARBA" id="ARBA00022989"/>
    </source>
</evidence>
<feature type="region of interest" description="Disordered" evidence="5">
    <location>
        <begin position="1"/>
        <end position="22"/>
    </location>
</feature>
<dbReference type="RefSeq" id="XP_033585935.1">
    <property type="nucleotide sequence ID" value="XM_033731644.1"/>
</dbReference>
<protein>
    <submittedName>
        <fullName evidence="8">Major facilitator superfamily domain-containing protein</fullName>
    </submittedName>
</protein>
<comment type="subcellular location">
    <subcellularLocation>
        <location evidence="1">Membrane</location>
        <topology evidence="1">Multi-pass membrane protein</topology>
    </subcellularLocation>
</comment>
<reference evidence="8" key="1">
    <citation type="journal article" date="2020" name="Stud. Mycol.">
        <title>101 Dothideomycetes genomes: a test case for predicting lifestyles and emergence of pathogens.</title>
        <authorList>
            <person name="Haridas S."/>
            <person name="Albert R."/>
            <person name="Binder M."/>
            <person name="Bloem J."/>
            <person name="Labutti K."/>
            <person name="Salamov A."/>
            <person name="Andreopoulos B."/>
            <person name="Baker S."/>
            <person name="Barry K."/>
            <person name="Bills G."/>
            <person name="Bluhm B."/>
            <person name="Cannon C."/>
            <person name="Castanera R."/>
            <person name="Culley D."/>
            <person name="Daum C."/>
            <person name="Ezra D."/>
            <person name="Gonzalez J."/>
            <person name="Henrissat B."/>
            <person name="Kuo A."/>
            <person name="Liang C."/>
            <person name="Lipzen A."/>
            <person name="Lutzoni F."/>
            <person name="Magnuson J."/>
            <person name="Mondo S."/>
            <person name="Nolan M."/>
            <person name="Ohm R."/>
            <person name="Pangilinan J."/>
            <person name="Park H.-J."/>
            <person name="Ramirez L."/>
            <person name="Alfaro M."/>
            <person name="Sun H."/>
            <person name="Tritt A."/>
            <person name="Yoshinaga Y."/>
            <person name="Zwiers L.-H."/>
            <person name="Turgeon B."/>
            <person name="Goodwin S."/>
            <person name="Spatafora J."/>
            <person name="Crous P."/>
            <person name="Grigoriev I."/>
        </authorList>
    </citation>
    <scope>NUCLEOTIDE SEQUENCE</scope>
    <source>
        <strain evidence="8">CBS 113389</strain>
    </source>
</reference>
<feature type="transmembrane region" description="Helical" evidence="6">
    <location>
        <begin position="140"/>
        <end position="161"/>
    </location>
</feature>
<feature type="transmembrane region" description="Helical" evidence="6">
    <location>
        <begin position="359"/>
        <end position="378"/>
    </location>
</feature>
<feature type="transmembrane region" description="Helical" evidence="6">
    <location>
        <begin position="420"/>
        <end position="441"/>
    </location>
</feature>
<evidence type="ECO:0000313" key="9">
    <source>
        <dbReference type="Proteomes" id="UP000799767"/>
    </source>
</evidence>
<dbReference type="GeneID" id="54472646"/>
<feature type="transmembrane region" description="Helical" evidence="6">
    <location>
        <begin position="115"/>
        <end position="134"/>
    </location>
</feature>
<accession>A0A6A6PHH4</accession>
<dbReference type="OrthoDB" id="5296287at2759"/>
<evidence type="ECO:0000256" key="6">
    <source>
        <dbReference type="SAM" id="Phobius"/>
    </source>
</evidence>
<evidence type="ECO:0000256" key="2">
    <source>
        <dbReference type="ARBA" id="ARBA00022692"/>
    </source>
</evidence>
<dbReference type="GO" id="GO:0016020">
    <property type="term" value="C:membrane"/>
    <property type="evidence" value="ECO:0007669"/>
    <property type="project" value="UniProtKB-SubCell"/>
</dbReference>
<dbReference type="SUPFAM" id="SSF103473">
    <property type="entry name" value="MFS general substrate transporter"/>
    <property type="match status" value="1"/>
</dbReference>
<dbReference type="EMBL" id="MU001641">
    <property type="protein sequence ID" value="KAF2479365.1"/>
    <property type="molecule type" value="Genomic_DNA"/>
</dbReference>
<keyword evidence="3 6" id="KW-1133">Transmembrane helix</keyword>
<dbReference type="PROSITE" id="PS50850">
    <property type="entry name" value="MFS"/>
    <property type="match status" value="1"/>
</dbReference>